<comment type="subcellular location">
    <subcellularLocation>
        <location evidence="1">Membrane</location>
        <topology evidence="1">Multi-pass membrane protein</topology>
    </subcellularLocation>
</comment>
<evidence type="ECO:0000256" key="5">
    <source>
        <dbReference type="SAM" id="Phobius"/>
    </source>
</evidence>
<feature type="transmembrane region" description="Helical" evidence="5">
    <location>
        <begin position="154"/>
        <end position="173"/>
    </location>
</feature>
<proteinExistence type="predicted"/>
<keyword evidence="4 5" id="KW-0472">Membrane</keyword>
<dbReference type="InterPro" id="IPR009908">
    <property type="entry name" value="Methylamine_util_MauE"/>
</dbReference>
<feature type="transmembrane region" description="Helical" evidence="5">
    <location>
        <begin position="39"/>
        <end position="60"/>
    </location>
</feature>
<keyword evidence="2 5" id="KW-0812">Transmembrane</keyword>
<reference evidence="7" key="2">
    <citation type="submission" date="2020-09" db="EMBL/GenBank/DDBJ databases">
        <authorList>
            <person name="Sun Q."/>
            <person name="Zhou Y."/>
        </authorList>
    </citation>
    <scope>NUCLEOTIDE SEQUENCE</scope>
    <source>
        <strain evidence="7">CGMCC 1.15085</strain>
    </source>
</reference>
<evidence type="ECO:0000256" key="4">
    <source>
        <dbReference type="ARBA" id="ARBA00023136"/>
    </source>
</evidence>
<gene>
    <name evidence="7" type="ORF">GCM10011492_33770</name>
</gene>
<dbReference type="GO" id="GO:0016020">
    <property type="term" value="C:membrane"/>
    <property type="evidence" value="ECO:0007669"/>
    <property type="project" value="UniProtKB-SubCell"/>
</dbReference>
<evidence type="ECO:0000256" key="1">
    <source>
        <dbReference type="ARBA" id="ARBA00004141"/>
    </source>
</evidence>
<organism evidence="7 8">
    <name type="scientific">Flexivirga endophytica</name>
    <dbReference type="NCBI Taxonomy" id="1849103"/>
    <lineage>
        <taxon>Bacteria</taxon>
        <taxon>Bacillati</taxon>
        <taxon>Actinomycetota</taxon>
        <taxon>Actinomycetes</taxon>
        <taxon>Micrococcales</taxon>
        <taxon>Dermacoccaceae</taxon>
        <taxon>Flexivirga</taxon>
    </lineage>
</organism>
<sequence length="183" mass="20016">MSLSTGPSISLSRVAEQTESVSSSVNTRAKWHQHPAMEWVGVAARLILGLTYLVAGVLKARDLESTKLDTRAFRILPYDLANIWGTFMPFLEIILGLLLIAGLMTRMTAVLGGLLMIAFIIGISSVWARGIVIQCGCFGSNGKLPTTAAYKWDILRDVGLLLCAAWLVIWPRTKLSVDRALWG</sequence>
<dbReference type="Proteomes" id="UP000636793">
    <property type="component" value="Unassembled WGS sequence"/>
</dbReference>
<evidence type="ECO:0000256" key="2">
    <source>
        <dbReference type="ARBA" id="ARBA00022692"/>
    </source>
</evidence>
<feature type="transmembrane region" description="Helical" evidence="5">
    <location>
        <begin position="81"/>
        <end position="104"/>
    </location>
</feature>
<dbReference type="AlphaFoldDB" id="A0A916TDG2"/>
<evidence type="ECO:0000259" key="6">
    <source>
        <dbReference type="Pfam" id="PF07291"/>
    </source>
</evidence>
<keyword evidence="3 5" id="KW-1133">Transmembrane helix</keyword>
<accession>A0A916TDG2</accession>
<dbReference type="Pfam" id="PF07291">
    <property type="entry name" value="MauE"/>
    <property type="match status" value="1"/>
</dbReference>
<reference evidence="7" key="1">
    <citation type="journal article" date="2014" name="Int. J. Syst. Evol. Microbiol.">
        <title>Complete genome sequence of Corynebacterium casei LMG S-19264T (=DSM 44701T), isolated from a smear-ripened cheese.</title>
        <authorList>
            <consortium name="US DOE Joint Genome Institute (JGI-PGF)"/>
            <person name="Walter F."/>
            <person name="Albersmeier A."/>
            <person name="Kalinowski J."/>
            <person name="Ruckert C."/>
        </authorList>
    </citation>
    <scope>NUCLEOTIDE SEQUENCE</scope>
    <source>
        <strain evidence="7">CGMCC 1.15085</strain>
    </source>
</reference>
<dbReference type="GO" id="GO:0030416">
    <property type="term" value="P:methylamine metabolic process"/>
    <property type="evidence" value="ECO:0007669"/>
    <property type="project" value="InterPro"/>
</dbReference>
<protein>
    <recommendedName>
        <fullName evidence="6">Methylamine utilisation protein MauE domain-containing protein</fullName>
    </recommendedName>
</protein>
<feature type="transmembrane region" description="Helical" evidence="5">
    <location>
        <begin position="110"/>
        <end position="133"/>
    </location>
</feature>
<evidence type="ECO:0000256" key="3">
    <source>
        <dbReference type="ARBA" id="ARBA00022989"/>
    </source>
</evidence>
<evidence type="ECO:0000313" key="8">
    <source>
        <dbReference type="Proteomes" id="UP000636793"/>
    </source>
</evidence>
<comment type="caution">
    <text evidence="7">The sequence shown here is derived from an EMBL/GenBank/DDBJ whole genome shotgun (WGS) entry which is preliminary data.</text>
</comment>
<name>A0A916TDG2_9MICO</name>
<feature type="domain" description="Methylamine utilisation protein MauE" evidence="6">
    <location>
        <begin position="37"/>
        <end position="168"/>
    </location>
</feature>
<dbReference type="EMBL" id="BMHI01000005">
    <property type="protein sequence ID" value="GGB40215.1"/>
    <property type="molecule type" value="Genomic_DNA"/>
</dbReference>
<evidence type="ECO:0000313" key="7">
    <source>
        <dbReference type="EMBL" id="GGB40215.1"/>
    </source>
</evidence>
<keyword evidence="8" id="KW-1185">Reference proteome</keyword>